<comment type="caution">
    <text evidence="1">The sequence shown here is derived from an EMBL/GenBank/DDBJ whole genome shotgun (WGS) entry which is preliminary data.</text>
</comment>
<name>A0A9X4JMR0_9ENTR</name>
<evidence type="ECO:0000313" key="1">
    <source>
        <dbReference type="EMBL" id="MDE9619411.1"/>
    </source>
</evidence>
<accession>A0A9X4JMR0</accession>
<protein>
    <submittedName>
        <fullName evidence="1">Uncharacterized protein</fullName>
    </submittedName>
</protein>
<sequence length="100" mass="11021">AQSGLSSLSVIYYSAQLFRPDNQFRAQLTINGVVMLDETFNTTTQTIRNVVGYVDVPAGAVNVPITVKVWKVQGGQTNVLYFAVNRFTVIVSPATDRFFS</sequence>
<dbReference type="AlphaFoldDB" id="A0A9X4JMR0"/>
<dbReference type="RefSeq" id="WP_275398102.1">
    <property type="nucleotide sequence ID" value="NZ_JAKIHW010000016.1"/>
</dbReference>
<proteinExistence type="predicted"/>
<evidence type="ECO:0000313" key="2">
    <source>
        <dbReference type="Proteomes" id="UP001147005"/>
    </source>
</evidence>
<dbReference type="EMBL" id="JAKIHW010000016">
    <property type="protein sequence ID" value="MDE9619411.1"/>
    <property type="molecule type" value="Genomic_DNA"/>
</dbReference>
<dbReference type="Proteomes" id="UP001147005">
    <property type="component" value="Unassembled WGS sequence"/>
</dbReference>
<feature type="non-terminal residue" evidence="1">
    <location>
        <position position="1"/>
    </location>
</feature>
<gene>
    <name evidence="1" type="ORF">L2111_15190</name>
</gene>
<reference evidence="1" key="1">
    <citation type="submission" date="2022-01" db="EMBL/GenBank/DDBJ databases">
        <title>Genetic Characterization of Carbapenem-resistant Citrobacter spp. from China: a multicenter study.</title>
        <authorList>
            <person name="Ye L."/>
        </authorList>
    </citation>
    <scope>NUCLEOTIDE SEQUENCE</scope>
    <source>
        <strain evidence="1">IR5432</strain>
    </source>
</reference>
<organism evidence="1 2">
    <name type="scientific">Citrobacter portucalensis</name>
    <dbReference type="NCBI Taxonomy" id="1639133"/>
    <lineage>
        <taxon>Bacteria</taxon>
        <taxon>Pseudomonadati</taxon>
        <taxon>Pseudomonadota</taxon>
        <taxon>Gammaproteobacteria</taxon>
        <taxon>Enterobacterales</taxon>
        <taxon>Enterobacteriaceae</taxon>
        <taxon>Citrobacter</taxon>
        <taxon>Citrobacter freundii complex</taxon>
    </lineage>
</organism>